<dbReference type="AlphaFoldDB" id="A0A9P8YES5"/>
<evidence type="ECO:0000256" key="1">
    <source>
        <dbReference type="SAM" id="MobiDB-lite"/>
    </source>
</evidence>
<feature type="compositionally biased region" description="Polar residues" evidence="1">
    <location>
        <begin position="43"/>
        <end position="52"/>
    </location>
</feature>
<dbReference type="Proteomes" id="UP000756346">
    <property type="component" value="Unassembled WGS sequence"/>
</dbReference>
<accession>A0A9P8YES5</accession>
<dbReference type="EMBL" id="JAGTJQ010000002">
    <property type="protein sequence ID" value="KAH7038120.1"/>
    <property type="molecule type" value="Genomic_DNA"/>
</dbReference>
<feature type="region of interest" description="Disordered" evidence="1">
    <location>
        <begin position="145"/>
        <end position="164"/>
    </location>
</feature>
<evidence type="ECO:0000313" key="3">
    <source>
        <dbReference type="Proteomes" id="UP000756346"/>
    </source>
</evidence>
<gene>
    <name evidence="2" type="ORF">B0I36DRAFT_75718</name>
</gene>
<name>A0A9P8YES5_9PEZI</name>
<comment type="caution">
    <text evidence="2">The sequence shown here is derived from an EMBL/GenBank/DDBJ whole genome shotgun (WGS) entry which is preliminary data.</text>
</comment>
<dbReference type="GeneID" id="70192872"/>
<dbReference type="RefSeq" id="XP_046017241.1">
    <property type="nucleotide sequence ID" value="XM_046163326.1"/>
</dbReference>
<evidence type="ECO:0000313" key="2">
    <source>
        <dbReference type="EMBL" id="KAH7038120.1"/>
    </source>
</evidence>
<feature type="region of interest" description="Disordered" evidence="1">
    <location>
        <begin position="37"/>
        <end position="62"/>
    </location>
</feature>
<sequence>MICCPPHDTRGRTRGPGSPLAPSHEILRLGQHPVYTEGRIQPRSPQSFDNSIPPSPPPPPSLNRSYEHLLLLEQSPRLIRACGNGSIYGLCPVTSRASQWALSTFSGFKVQTTFSRTSCREGSAILTSSPSYFAALAQYTDREKREASEFKGPYGWQERRPIDR</sequence>
<protein>
    <submittedName>
        <fullName evidence="2">Uncharacterized protein</fullName>
    </submittedName>
</protein>
<reference evidence="2" key="1">
    <citation type="journal article" date="2021" name="Nat. Commun.">
        <title>Genetic determinants of endophytism in the Arabidopsis root mycobiome.</title>
        <authorList>
            <person name="Mesny F."/>
            <person name="Miyauchi S."/>
            <person name="Thiergart T."/>
            <person name="Pickel B."/>
            <person name="Atanasova L."/>
            <person name="Karlsson M."/>
            <person name="Huettel B."/>
            <person name="Barry K.W."/>
            <person name="Haridas S."/>
            <person name="Chen C."/>
            <person name="Bauer D."/>
            <person name="Andreopoulos W."/>
            <person name="Pangilinan J."/>
            <person name="LaButti K."/>
            <person name="Riley R."/>
            <person name="Lipzen A."/>
            <person name="Clum A."/>
            <person name="Drula E."/>
            <person name="Henrissat B."/>
            <person name="Kohler A."/>
            <person name="Grigoriev I.V."/>
            <person name="Martin F.M."/>
            <person name="Hacquard S."/>
        </authorList>
    </citation>
    <scope>NUCLEOTIDE SEQUENCE</scope>
    <source>
        <strain evidence="2">MPI-CAGE-CH-0230</strain>
    </source>
</reference>
<keyword evidence="3" id="KW-1185">Reference proteome</keyword>
<feature type="region of interest" description="Disordered" evidence="1">
    <location>
        <begin position="1"/>
        <end position="24"/>
    </location>
</feature>
<organism evidence="2 3">
    <name type="scientific">Microdochium trichocladiopsis</name>
    <dbReference type="NCBI Taxonomy" id="1682393"/>
    <lineage>
        <taxon>Eukaryota</taxon>
        <taxon>Fungi</taxon>
        <taxon>Dikarya</taxon>
        <taxon>Ascomycota</taxon>
        <taxon>Pezizomycotina</taxon>
        <taxon>Sordariomycetes</taxon>
        <taxon>Xylariomycetidae</taxon>
        <taxon>Xylariales</taxon>
        <taxon>Microdochiaceae</taxon>
        <taxon>Microdochium</taxon>
    </lineage>
</organism>
<proteinExistence type="predicted"/>